<keyword evidence="1" id="KW-0812">Transmembrane</keyword>
<accession>A0ABQ8B9K8</accession>
<keyword evidence="1" id="KW-1133">Transmembrane helix</keyword>
<feature type="transmembrane region" description="Helical" evidence="1">
    <location>
        <begin position="87"/>
        <end position="109"/>
    </location>
</feature>
<reference evidence="2 3" key="1">
    <citation type="submission" date="2021-05" db="EMBL/GenBank/DDBJ databases">
        <title>Genome Assembly of Synthetic Allotetraploid Brassica napus Reveals Homoeologous Exchanges between Subgenomes.</title>
        <authorList>
            <person name="Davis J.T."/>
        </authorList>
    </citation>
    <scope>NUCLEOTIDE SEQUENCE [LARGE SCALE GENOMIC DNA]</scope>
    <source>
        <strain evidence="3">cv. Da-Ae</strain>
        <tissue evidence="2">Seedling</tissue>
    </source>
</reference>
<comment type="caution">
    <text evidence="2">The sequence shown here is derived from an EMBL/GenBank/DDBJ whole genome shotgun (WGS) entry which is preliminary data.</text>
</comment>
<keyword evidence="1" id="KW-0472">Membrane</keyword>
<evidence type="ECO:0000313" key="2">
    <source>
        <dbReference type="EMBL" id="KAH0901487.1"/>
    </source>
</evidence>
<dbReference type="EMBL" id="JAGKQM010000011">
    <property type="protein sequence ID" value="KAH0901487.1"/>
    <property type="molecule type" value="Genomic_DNA"/>
</dbReference>
<keyword evidence="3" id="KW-1185">Reference proteome</keyword>
<dbReference type="Proteomes" id="UP000824890">
    <property type="component" value="Unassembled WGS sequence"/>
</dbReference>
<evidence type="ECO:0000313" key="3">
    <source>
        <dbReference type="Proteomes" id="UP000824890"/>
    </source>
</evidence>
<name>A0ABQ8B9K8_BRANA</name>
<protein>
    <submittedName>
        <fullName evidence="2">Uncharacterized protein</fullName>
    </submittedName>
</protein>
<proteinExistence type="predicted"/>
<organism evidence="2 3">
    <name type="scientific">Brassica napus</name>
    <name type="common">Rape</name>
    <dbReference type="NCBI Taxonomy" id="3708"/>
    <lineage>
        <taxon>Eukaryota</taxon>
        <taxon>Viridiplantae</taxon>
        <taxon>Streptophyta</taxon>
        <taxon>Embryophyta</taxon>
        <taxon>Tracheophyta</taxon>
        <taxon>Spermatophyta</taxon>
        <taxon>Magnoliopsida</taxon>
        <taxon>eudicotyledons</taxon>
        <taxon>Gunneridae</taxon>
        <taxon>Pentapetalae</taxon>
        <taxon>rosids</taxon>
        <taxon>malvids</taxon>
        <taxon>Brassicales</taxon>
        <taxon>Brassicaceae</taxon>
        <taxon>Brassiceae</taxon>
        <taxon>Brassica</taxon>
    </lineage>
</organism>
<evidence type="ECO:0000256" key="1">
    <source>
        <dbReference type="SAM" id="Phobius"/>
    </source>
</evidence>
<gene>
    <name evidence="2" type="ORF">HID58_040990</name>
</gene>
<sequence>MVNTKVLTDSTRIYLPNQGLDHQLIGSVKKFFRNGSMRNGRLSLISLEPLRDRESRWFRRCLTFPVNEYRLWYTAVSLTLCSRLRLWWFRALFAVVSGGLALTVSLALYRVLPDLIIAGCLLFQPSIDLLVGQLEAKIMGLVNEIVWMSSRFKSIDALRSSGICLIPQNLRYIRWRCSSVVGVKFPGRVRWSSNSMKTVEVRGSGHPRTSPVAGVTSHSFSDRREFLQIEFNDSISKHTRIVFRVPFRHIHNVRLKNHRPDPSLPLEPVHRRHRLVILQPVLASDDAEPRHPPLVVEHVEPLRRRVRRQPADHDHVARATDAHLESFLDGAGLDEVLVGLRRSPAARGFAARGARSSFRDRGGKCETRIWIGSEGMVTTMFSKTLSLYVFIGEAEGGERSNLRKNEG</sequence>